<dbReference type="GO" id="GO:0005506">
    <property type="term" value="F:iron ion binding"/>
    <property type="evidence" value="ECO:0007669"/>
    <property type="project" value="InterPro"/>
</dbReference>
<feature type="region of interest" description="Disordered" evidence="5">
    <location>
        <begin position="444"/>
        <end position="465"/>
    </location>
</feature>
<dbReference type="EMBL" id="VUOA01000040">
    <property type="protein sequence ID" value="KAA2234924.1"/>
    <property type="molecule type" value="Genomic_DNA"/>
</dbReference>
<keyword evidence="3 4" id="KW-0408">Iron</keyword>
<dbReference type="InterPro" id="IPR036396">
    <property type="entry name" value="Cyt_P450_sf"/>
</dbReference>
<comment type="caution">
    <text evidence="6">The sequence shown here is derived from an EMBL/GenBank/DDBJ whole genome shotgun (WGS) entry which is preliminary data.</text>
</comment>
<evidence type="ECO:0000256" key="1">
    <source>
        <dbReference type="ARBA" id="ARBA00001971"/>
    </source>
</evidence>
<dbReference type="InterPro" id="IPR050121">
    <property type="entry name" value="Cytochrome_P450_monoxygenase"/>
</dbReference>
<comment type="similarity">
    <text evidence="2 4">Belongs to the cytochrome P450 family.</text>
</comment>
<accession>A0A5B2V7E4</accession>
<dbReference type="InterPro" id="IPR001128">
    <property type="entry name" value="Cyt_P450"/>
</dbReference>
<dbReference type="InterPro" id="IPR017972">
    <property type="entry name" value="Cyt_P450_CS"/>
</dbReference>
<protein>
    <submittedName>
        <fullName evidence="6">Cytochrome P450</fullName>
    </submittedName>
</protein>
<dbReference type="InterPro" id="IPR002401">
    <property type="entry name" value="Cyt_P450_E_grp-I"/>
</dbReference>
<keyword evidence="4" id="KW-0560">Oxidoreductase</keyword>
<keyword evidence="3 4" id="KW-0479">Metal-binding</keyword>
<gene>
    <name evidence="6" type="ORF">F0L46_21505</name>
</gene>
<dbReference type="OrthoDB" id="9764248at2"/>
<comment type="cofactor">
    <cofactor evidence="1 3">
        <name>heme</name>
        <dbReference type="ChEBI" id="CHEBI:30413"/>
    </cofactor>
</comment>
<evidence type="ECO:0000256" key="3">
    <source>
        <dbReference type="PIRSR" id="PIRSR602401-1"/>
    </source>
</evidence>
<evidence type="ECO:0000256" key="4">
    <source>
        <dbReference type="RuleBase" id="RU000461"/>
    </source>
</evidence>
<dbReference type="RefSeq" id="WP_149821438.1">
    <property type="nucleotide sequence ID" value="NZ_VUOA01000040.1"/>
</dbReference>
<dbReference type="GO" id="GO:0016705">
    <property type="term" value="F:oxidoreductase activity, acting on paired donors, with incorporation or reduction of molecular oxygen"/>
    <property type="evidence" value="ECO:0007669"/>
    <property type="project" value="InterPro"/>
</dbReference>
<organism evidence="6 7">
    <name type="scientific">Salinarimonas soli</name>
    <dbReference type="NCBI Taxonomy" id="1638099"/>
    <lineage>
        <taxon>Bacteria</taxon>
        <taxon>Pseudomonadati</taxon>
        <taxon>Pseudomonadota</taxon>
        <taxon>Alphaproteobacteria</taxon>
        <taxon>Hyphomicrobiales</taxon>
        <taxon>Salinarimonadaceae</taxon>
        <taxon>Salinarimonas</taxon>
    </lineage>
</organism>
<dbReference type="AlphaFoldDB" id="A0A5B2V7E4"/>
<proteinExistence type="inferred from homology"/>
<reference evidence="6 7" key="2">
    <citation type="submission" date="2019-09" db="EMBL/GenBank/DDBJ databases">
        <authorList>
            <person name="Jin C."/>
        </authorList>
    </citation>
    <scope>NUCLEOTIDE SEQUENCE [LARGE SCALE GENOMIC DNA]</scope>
    <source>
        <strain evidence="6 7">BN140002</strain>
    </source>
</reference>
<dbReference type="GO" id="GO:0004497">
    <property type="term" value="F:monooxygenase activity"/>
    <property type="evidence" value="ECO:0007669"/>
    <property type="project" value="UniProtKB-KW"/>
</dbReference>
<evidence type="ECO:0000256" key="5">
    <source>
        <dbReference type="SAM" id="MobiDB-lite"/>
    </source>
</evidence>
<dbReference type="PANTHER" id="PTHR24305:SF166">
    <property type="entry name" value="CYTOCHROME P450 12A4, MITOCHONDRIAL-RELATED"/>
    <property type="match status" value="1"/>
</dbReference>
<dbReference type="Pfam" id="PF00067">
    <property type="entry name" value="p450"/>
    <property type="match status" value="1"/>
</dbReference>
<dbReference type="GO" id="GO:0020037">
    <property type="term" value="F:heme binding"/>
    <property type="evidence" value="ECO:0007669"/>
    <property type="project" value="InterPro"/>
</dbReference>
<dbReference type="PRINTS" id="PR00385">
    <property type="entry name" value="P450"/>
</dbReference>
<reference evidence="6 7" key="1">
    <citation type="submission" date="2019-09" db="EMBL/GenBank/DDBJ databases">
        <title>Salinarimonas rosea gen. nov., sp. nov., a new member of the a-2 subgroup of the Proteobacteria.</title>
        <authorList>
            <person name="Liu J."/>
        </authorList>
    </citation>
    <scope>NUCLEOTIDE SEQUENCE [LARGE SCALE GENOMIC DNA]</scope>
    <source>
        <strain evidence="6 7">BN140002</strain>
    </source>
</reference>
<name>A0A5B2V7E4_9HYPH</name>
<feature type="binding site" description="axial binding residue" evidence="3">
    <location>
        <position position="400"/>
    </location>
    <ligand>
        <name>heme</name>
        <dbReference type="ChEBI" id="CHEBI:30413"/>
    </ligand>
    <ligandPart>
        <name>Fe</name>
        <dbReference type="ChEBI" id="CHEBI:18248"/>
    </ligandPart>
</feature>
<keyword evidence="4" id="KW-0503">Monooxygenase</keyword>
<dbReference type="SUPFAM" id="SSF48264">
    <property type="entry name" value="Cytochrome P450"/>
    <property type="match status" value="1"/>
</dbReference>
<dbReference type="PROSITE" id="PS00086">
    <property type="entry name" value="CYTOCHROME_P450"/>
    <property type="match status" value="1"/>
</dbReference>
<keyword evidence="7" id="KW-1185">Reference proteome</keyword>
<evidence type="ECO:0000256" key="2">
    <source>
        <dbReference type="ARBA" id="ARBA00010617"/>
    </source>
</evidence>
<evidence type="ECO:0000313" key="7">
    <source>
        <dbReference type="Proteomes" id="UP000323142"/>
    </source>
</evidence>
<sequence length="465" mass="51273">MLDSTLAKVSPPERPLPSLRLLRTVVRNPIEAWPRPVYEEPLFRSRLFGRESLFVSDPDLIRTVLVDRAESFCKAETMRRALRPALGDAILTADGAHWRWQRRAVAGIFRPERVAALVPAMLAATERTRDRLLAAGPDATIDLASQMTRTTFDIIVETMLSGTRGIDAARVEAGVTDYLESTSWNVAYALLKAPGWLPYPGQRRAERARDYLRAELLRLARERRAAGGGGHDLAALLIGARDPETGQAMSDRDVADNLLTFITAGHETTALALAWTFYALSRHPDVERRLVEEIETVTGGAPLAPEHLEHLPYARQVVQEAMRLYPPAPVVVRSALETLSLGPETVTAGTPVYVPVYAVHRHARLWERPDAFDPGRFAPEAARARHRFAYLPFGAGPRICIGMGFAMREAVAILAVLVRALQVAVPDGHEPRLKLRITLRPEGGLPARVTPRGRDPESPAGVASR</sequence>
<dbReference type="Proteomes" id="UP000323142">
    <property type="component" value="Unassembled WGS sequence"/>
</dbReference>
<dbReference type="PRINTS" id="PR00463">
    <property type="entry name" value="EP450I"/>
</dbReference>
<keyword evidence="3 4" id="KW-0349">Heme</keyword>
<dbReference type="Gene3D" id="1.10.630.10">
    <property type="entry name" value="Cytochrome P450"/>
    <property type="match status" value="1"/>
</dbReference>
<evidence type="ECO:0000313" key="6">
    <source>
        <dbReference type="EMBL" id="KAA2234924.1"/>
    </source>
</evidence>
<dbReference type="PANTHER" id="PTHR24305">
    <property type="entry name" value="CYTOCHROME P450"/>
    <property type="match status" value="1"/>
</dbReference>